<dbReference type="InterPro" id="IPR052709">
    <property type="entry name" value="Transposase-MT_Hybrid"/>
</dbReference>
<comment type="caution">
    <text evidence="2">The sequence shown here is derived from an EMBL/GenBank/DDBJ whole genome shotgun (WGS) entry which is preliminary data.</text>
</comment>
<evidence type="ECO:0000256" key="1">
    <source>
        <dbReference type="SAM" id="MobiDB-lite"/>
    </source>
</evidence>
<name>A0AAV4FHR0_9GAST</name>
<dbReference type="PANTHER" id="PTHR46060">
    <property type="entry name" value="MARINER MOS1 TRANSPOSASE-LIKE PROTEIN"/>
    <property type="match status" value="1"/>
</dbReference>
<dbReference type="InterPro" id="IPR036397">
    <property type="entry name" value="RNaseH_sf"/>
</dbReference>
<dbReference type="AlphaFoldDB" id="A0AAV4FHR0"/>
<dbReference type="InterPro" id="IPR001888">
    <property type="entry name" value="Transposase_1"/>
</dbReference>
<protein>
    <submittedName>
        <fullName evidence="2">Histone-lysine N-methyltransferase SETMAR</fullName>
    </submittedName>
</protein>
<accession>A0AAV4FHR0</accession>
<gene>
    <name evidence="2" type="ORF">ElyMa_002122100</name>
</gene>
<dbReference type="GO" id="GO:0003676">
    <property type="term" value="F:nucleic acid binding"/>
    <property type="evidence" value="ECO:0007669"/>
    <property type="project" value="InterPro"/>
</dbReference>
<feature type="compositionally biased region" description="Basic and acidic residues" evidence="1">
    <location>
        <begin position="44"/>
        <end position="56"/>
    </location>
</feature>
<evidence type="ECO:0000313" key="2">
    <source>
        <dbReference type="EMBL" id="GFR72797.1"/>
    </source>
</evidence>
<reference evidence="2 3" key="1">
    <citation type="journal article" date="2021" name="Elife">
        <title>Chloroplast acquisition without the gene transfer in kleptoplastic sea slugs, Plakobranchus ocellatus.</title>
        <authorList>
            <person name="Maeda T."/>
            <person name="Takahashi S."/>
            <person name="Yoshida T."/>
            <person name="Shimamura S."/>
            <person name="Takaki Y."/>
            <person name="Nagai Y."/>
            <person name="Toyoda A."/>
            <person name="Suzuki Y."/>
            <person name="Arimoto A."/>
            <person name="Ishii H."/>
            <person name="Satoh N."/>
            <person name="Nishiyama T."/>
            <person name="Hasebe M."/>
            <person name="Maruyama T."/>
            <person name="Minagawa J."/>
            <person name="Obokata J."/>
            <person name="Shigenobu S."/>
        </authorList>
    </citation>
    <scope>NUCLEOTIDE SEQUENCE [LARGE SCALE GENOMIC DNA]</scope>
</reference>
<dbReference type="EMBL" id="BMAT01004406">
    <property type="protein sequence ID" value="GFR72797.1"/>
    <property type="molecule type" value="Genomic_DNA"/>
</dbReference>
<dbReference type="Pfam" id="PF01359">
    <property type="entry name" value="Transposase_1"/>
    <property type="match status" value="1"/>
</dbReference>
<proteinExistence type="predicted"/>
<dbReference type="Proteomes" id="UP000762676">
    <property type="component" value="Unassembled WGS sequence"/>
</dbReference>
<feature type="region of interest" description="Disordered" evidence="1">
    <location>
        <begin position="44"/>
        <end position="65"/>
    </location>
</feature>
<sequence length="222" mass="26156">MLTGEMKMQRKTTCTELLKHYEEEGEEFIQRILTRGESWVHHYDPESKRQSMEYKHKSSPSPRKFKDVTSARKVMLAVFWDSEGIVHIEFLKQDYTANSERPISTLRKLKVRLKRVRPIKHAILHHDNARPHTSRQTEEALHKMNFVVLPHPSYSSDLAPSDFYLFPKLKEHLRGNRYESDEDVEAAVRHWFRQKCVDFFTDGMHQTCTSLAAVCGSGWKLR</sequence>
<dbReference type="Gene3D" id="3.30.420.10">
    <property type="entry name" value="Ribonuclease H-like superfamily/Ribonuclease H"/>
    <property type="match status" value="1"/>
</dbReference>
<evidence type="ECO:0000313" key="3">
    <source>
        <dbReference type="Proteomes" id="UP000762676"/>
    </source>
</evidence>
<dbReference type="PANTHER" id="PTHR46060:SF1">
    <property type="entry name" value="MARINER MOS1 TRANSPOSASE-LIKE PROTEIN"/>
    <property type="match status" value="1"/>
</dbReference>
<keyword evidence="3" id="KW-1185">Reference proteome</keyword>
<organism evidence="2 3">
    <name type="scientific">Elysia marginata</name>
    <dbReference type="NCBI Taxonomy" id="1093978"/>
    <lineage>
        <taxon>Eukaryota</taxon>
        <taxon>Metazoa</taxon>
        <taxon>Spiralia</taxon>
        <taxon>Lophotrochozoa</taxon>
        <taxon>Mollusca</taxon>
        <taxon>Gastropoda</taxon>
        <taxon>Heterobranchia</taxon>
        <taxon>Euthyneura</taxon>
        <taxon>Panpulmonata</taxon>
        <taxon>Sacoglossa</taxon>
        <taxon>Placobranchoidea</taxon>
        <taxon>Plakobranchidae</taxon>
        <taxon>Elysia</taxon>
    </lineage>
</organism>